<dbReference type="AlphaFoldDB" id="A0A9N8HNU5"/>
<evidence type="ECO:0000256" key="1">
    <source>
        <dbReference type="SAM" id="MobiDB-lite"/>
    </source>
</evidence>
<dbReference type="InterPro" id="IPR049227">
    <property type="entry name" value="DUF6824"/>
</dbReference>
<dbReference type="Pfam" id="PF20710">
    <property type="entry name" value="DUF6824"/>
    <property type="match status" value="1"/>
</dbReference>
<keyword evidence="4" id="KW-1185">Reference proteome</keyword>
<feature type="region of interest" description="Disordered" evidence="1">
    <location>
        <begin position="495"/>
        <end position="523"/>
    </location>
</feature>
<feature type="compositionally biased region" description="Low complexity" evidence="1">
    <location>
        <begin position="278"/>
        <end position="293"/>
    </location>
</feature>
<dbReference type="Proteomes" id="UP001153069">
    <property type="component" value="Unassembled WGS sequence"/>
</dbReference>
<feature type="region of interest" description="Disordered" evidence="1">
    <location>
        <begin position="47"/>
        <end position="68"/>
    </location>
</feature>
<accession>A0A9N8HNU5</accession>
<organism evidence="3 4">
    <name type="scientific">Seminavis robusta</name>
    <dbReference type="NCBI Taxonomy" id="568900"/>
    <lineage>
        <taxon>Eukaryota</taxon>
        <taxon>Sar</taxon>
        <taxon>Stramenopiles</taxon>
        <taxon>Ochrophyta</taxon>
        <taxon>Bacillariophyta</taxon>
        <taxon>Bacillariophyceae</taxon>
        <taxon>Bacillariophycidae</taxon>
        <taxon>Naviculales</taxon>
        <taxon>Naviculaceae</taxon>
        <taxon>Seminavis</taxon>
    </lineage>
</organism>
<feature type="region of interest" description="Disordered" evidence="1">
    <location>
        <begin position="359"/>
        <end position="401"/>
    </location>
</feature>
<feature type="region of interest" description="Disordered" evidence="1">
    <location>
        <begin position="205"/>
        <end position="225"/>
    </location>
</feature>
<protein>
    <submittedName>
        <fullName evidence="3">Transcriptional regulator</fullName>
    </submittedName>
</protein>
<evidence type="ECO:0000259" key="2">
    <source>
        <dbReference type="Pfam" id="PF20710"/>
    </source>
</evidence>
<feature type="region of interest" description="Disordered" evidence="1">
    <location>
        <begin position="268"/>
        <end position="301"/>
    </location>
</feature>
<evidence type="ECO:0000313" key="4">
    <source>
        <dbReference type="Proteomes" id="UP001153069"/>
    </source>
</evidence>
<evidence type="ECO:0000313" key="3">
    <source>
        <dbReference type="EMBL" id="CAB9519415.1"/>
    </source>
</evidence>
<name>A0A9N8HNU5_9STRA</name>
<feature type="domain" description="DUF6824" evidence="2">
    <location>
        <begin position="411"/>
        <end position="500"/>
    </location>
</feature>
<gene>
    <name evidence="3" type="ORF">SEMRO_1015_G231500.1</name>
</gene>
<sequence length="523" mass="56460">MASGGGDERTNAILLLLLQQQQLQGGVGSVDQDAVTNSVLRQLLREQEDTQQAQQLQPPQPQQVSSGINSNESLNQIISALQGQQQQQQPAPEPLRLLQTNATVSQQQQQQQQLRIQSLQREQNLVTQQRQQIQRNQQQQAATPDTNVNNLLLQLANVISNQQQQRPQQDDRKMPAVAIPPIGNLEVSSNAPAAQSAALANLGYQTPRQGPPPAMAQMPPAQPVQSDGLAQLLQQFLQQQGGQSSTTVAAQAPVATIPQQVSSYPQLTTSMSSTPVQSSTISAGSSSAPAQGGIPNHSSSGPNLQLALQALHQGSGNTELMAKAANLIATHMLQQSQQQPGQVTSNQIQQALHYVGSSSVSTVTSPPENRNHAISSGSSNSTGSGGCGGQQNPANISSHPMEDIEYPGQHDVMFGRGGGASNHIGNINFRLMVENYKDRYAQASKLDKPKVADDVVRHWREKNPSGRFLTLTDPEEGTMSKWHDVGDVRARRKVAQALREKHGRCREESHDEEEQGPSTKRRG</sequence>
<feature type="compositionally biased region" description="Polar residues" evidence="1">
    <location>
        <begin position="268"/>
        <end position="277"/>
    </location>
</feature>
<comment type="caution">
    <text evidence="3">The sequence shown here is derived from an EMBL/GenBank/DDBJ whole genome shotgun (WGS) entry which is preliminary data.</text>
</comment>
<reference evidence="3" key="1">
    <citation type="submission" date="2020-06" db="EMBL/GenBank/DDBJ databases">
        <authorList>
            <consortium name="Plant Systems Biology data submission"/>
        </authorList>
    </citation>
    <scope>NUCLEOTIDE SEQUENCE</scope>
    <source>
        <strain evidence="3">D6</strain>
    </source>
</reference>
<dbReference type="EMBL" id="CAICTM010001013">
    <property type="protein sequence ID" value="CAB9519415.1"/>
    <property type="molecule type" value="Genomic_DNA"/>
</dbReference>
<proteinExistence type="predicted"/>